<keyword evidence="6" id="KW-1185">Reference proteome</keyword>
<evidence type="ECO:0000256" key="2">
    <source>
        <dbReference type="ARBA" id="ARBA00023043"/>
    </source>
</evidence>
<feature type="region of interest" description="Disordered" evidence="3">
    <location>
        <begin position="889"/>
        <end position="951"/>
    </location>
</feature>
<dbReference type="OrthoDB" id="432037at2759"/>
<dbReference type="InterPro" id="IPR036770">
    <property type="entry name" value="Ankyrin_rpt-contain_sf"/>
</dbReference>
<dbReference type="InterPro" id="IPR002110">
    <property type="entry name" value="Ankyrin_rpt"/>
</dbReference>
<evidence type="ECO:0000256" key="3">
    <source>
        <dbReference type="SAM" id="MobiDB-lite"/>
    </source>
</evidence>
<feature type="region of interest" description="Disordered" evidence="3">
    <location>
        <begin position="346"/>
        <end position="371"/>
    </location>
</feature>
<dbReference type="Pfam" id="PF12796">
    <property type="entry name" value="Ank_2"/>
    <property type="match status" value="1"/>
</dbReference>
<dbReference type="Gene3D" id="1.25.40.20">
    <property type="entry name" value="Ankyrin repeat-containing domain"/>
    <property type="match status" value="2"/>
</dbReference>
<feature type="transmembrane region" description="Helical" evidence="4">
    <location>
        <begin position="97"/>
        <end position="123"/>
    </location>
</feature>
<comment type="caution">
    <text evidence="5">The sequence shown here is derived from an EMBL/GenBank/DDBJ whole genome shotgun (WGS) entry which is preliminary data.</text>
</comment>
<evidence type="ECO:0000256" key="4">
    <source>
        <dbReference type="SAM" id="Phobius"/>
    </source>
</evidence>
<feature type="region of interest" description="Disordered" evidence="3">
    <location>
        <begin position="399"/>
        <end position="472"/>
    </location>
</feature>
<gene>
    <name evidence="5" type="ORF">SNAT2548_LOCUS29431</name>
</gene>
<protein>
    <submittedName>
        <fullName evidence="5">Uncharacterized protein</fullName>
    </submittedName>
</protein>
<organism evidence="5 6">
    <name type="scientific">Symbiodinium natans</name>
    <dbReference type="NCBI Taxonomy" id="878477"/>
    <lineage>
        <taxon>Eukaryota</taxon>
        <taxon>Sar</taxon>
        <taxon>Alveolata</taxon>
        <taxon>Dinophyceae</taxon>
        <taxon>Suessiales</taxon>
        <taxon>Symbiodiniaceae</taxon>
        <taxon>Symbiodinium</taxon>
    </lineage>
</organism>
<keyword evidence="4" id="KW-1133">Transmembrane helix</keyword>
<evidence type="ECO:0000313" key="6">
    <source>
        <dbReference type="Proteomes" id="UP000604046"/>
    </source>
</evidence>
<feature type="compositionally biased region" description="Basic and acidic residues" evidence="3">
    <location>
        <begin position="429"/>
        <end position="438"/>
    </location>
</feature>
<dbReference type="Gene3D" id="1.10.287.110">
    <property type="entry name" value="DnaJ domain"/>
    <property type="match status" value="1"/>
</dbReference>
<dbReference type="EMBL" id="CAJNDS010002560">
    <property type="protein sequence ID" value="CAE7525780.1"/>
    <property type="molecule type" value="Genomic_DNA"/>
</dbReference>
<dbReference type="SUPFAM" id="SSF46565">
    <property type="entry name" value="Chaperone J-domain"/>
    <property type="match status" value="1"/>
</dbReference>
<feature type="compositionally biased region" description="Basic residues" evidence="3">
    <location>
        <begin position="416"/>
        <end position="428"/>
    </location>
</feature>
<keyword evidence="4" id="KW-0812">Transmembrane</keyword>
<dbReference type="SUPFAM" id="SSF48403">
    <property type="entry name" value="Ankyrin repeat"/>
    <property type="match status" value="1"/>
</dbReference>
<evidence type="ECO:0000313" key="5">
    <source>
        <dbReference type="EMBL" id="CAE7525780.1"/>
    </source>
</evidence>
<keyword evidence="4" id="KW-0472">Membrane</keyword>
<dbReference type="PANTHER" id="PTHR24198:SF194">
    <property type="entry name" value="INVERSIN-A"/>
    <property type="match status" value="1"/>
</dbReference>
<feature type="compositionally biased region" description="Basic residues" evidence="3">
    <location>
        <begin position="906"/>
        <end position="920"/>
    </location>
</feature>
<dbReference type="PANTHER" id="PTHR24198">
    <property type="entry name" value="ANKYRIN REPEAT AND PROTEIN KINASE DOMAIN-CONTAINING PROTEIN"/>
    <property type="match status" value="1"/>
</dbReference>
<dbReference type="AlphaFoldDB" id="A0A812TBQ8"/>
<dbReference type="SMART" id="SM00248">
    <property type="entry name" value="ANK"/>
    <property type="match status" value="5"/>
</dbReference>
<name>A0A812TBQ8_9DINO</name>
<feature type="transmembrane region" description="Helical" evidence="4">
    <location>
        <begin position="274"/>
        <end position="294"/>
    </location>
</feature>
<reference evidence="5" key="1">
    <citation type="submission" date="2021-02" db="EMBL/GenBank/DDBJ databases">
        <authorList>
            <person name="Dougan E. K."/>
            <person name="Rhodes N."/>
            <person name="Thang M."/>
            <person name="Chan C."/>
        </authorList>
    </citation>
    <scope>NUCLEOTIDE SEQUENCE</scope>
</reference>
<keyword evidence="2" id="KW-0040">ANK repeat</keyword>
<dbReference type="InterPro" id="IPR036869">
    <property type="entry name" value="J_dom_sf"/>
</dbReference>
<feature type="compositionally biased region" description="Basic and acidic residues" evidence="3">
    <location>
        <begin position="349"/>
        <end position="371"/>
    </location>
</feature>
<dbReference type="InterPro" id="IPR001623">
    <property type="entry name" value="DnaJ_domain"/>
</dbReference>
<dbReference type="Proteomes" id="UP000604046">
    <property type="component" value="Unassembled WGS sequence"/>
</dbReference>
<sequence length="951" mass="105338">MVALSEAQQSCAELCRLEIEETAQDLRILRVRLLEFPACWIAPVQAIQSIPQDELQMFFRDCGFTEEMVQQIVELIEEGRPQIEELSTSILRRTWCLVIQILVFCKVMVLLVSAGFFVATLGYDKGSCQFSDFTNGTCQQGNVCNLQIAAWHSEGIAYANQFSPPVASSESGGLKSFETNGPFRCCNFAHQAAQENYIPQDGSVEALGLGVGYGSGTPCCNFYNAQTKVFCDNFGAIQQFSHCPTAPWDCRLKLGSDENGNVVVDELLVWEEPVYVLLLIVAGGILGLMLLVIACGCACRHSERLYACGLVIWRCCRYVQNKIGCCRRCRACCACLCSCLRRLRPGPSSEERQQQRRHAREEQERAREASFKNDLRRSQSFGNLDLTRSSWKNSMRRWSLLGSTPTPKEKEPPKAAKVHARPKRKVKKTRVERLRVREADEDETGGMRTSSSNAEDTSESERSSQASKSENLPVDEIKPWNIEDLVEEGRGEAYLRLALKYHPDKLPKAQRDAATALFQAIAAVYEELLKPFGGKLPKRVKTAVAAAAELGDTQELARLLRELPSRANEEDDVGVSPLMFAAKGGCIEAAELLLSSPAQLRSFPGFPGYGADVHCQTPFGWSVLVYAALSNQGPMVQWLVAKGARVTPHELELAAFGGYDRGLAPLLQLYADRIEEVRTEVLQHSLLHLACLGILNLPKGNPERYLACVDLLLDRGVPLEVPDKRGRTCLQLVAGHPNWEERGFEASPAHLALVARLCAAKADPSSPNEHGNSALSLARRRGLHRVEELLLKCGAANARMLRFCYADTRRATKNLQSMLRPIMTPMQPQRRPQIITQKFGLQDPFASTTTSFASGYDTRSSFGAGSMSSGFGSHVAPGGVMAQTFSEGFGLRPAGHHRKLPGERQRQKKRRAKDRVRGRGVHLAGAQTRTAWGGDDLQQKPGTFRRRHSEQ</sequence>
<evidence type="ECO:0000256" key="1">
    <source>
        <dbReference type="ARBA" id="ARBA00022737"/>
    </source>
</evidence>
<accession>A0A812TBQ8</accession>
<proteinExistence type="predicted"/>
<dbReference type="CDD" id="cd06257">
    <property type="entry name" value="DnaJ"/>
    <property type="match status" value="1"/>
</dbReference>
<keyword evidence="1" id="KW-0677">Repeat</keyword>